<keyword evidence="2" id="KW-1133">Transmembrane helix</keyword>
<gene>
    <name evidence="3" type="ORF">VOLCADRAFT_97752</name>
</gene>
<feature type="region of interest" description="Disordered" evidence="1">
    <location>
        <begin position="1068"/>
        <end position="1100"/>
    </location>
</feature>
<sequence length="1131" mass="118024">MDRSNRRALQQLEQTRPPGDEPATVVTMENKGQDKVLLGLVIALPVTLAAAALVLGFLLWRQCRRTRTLAGSVRPPGVGPQTTLLVTDIMVRCTREHWAMYDHYTAASLKLEGGRVLWRLYHVNVGVLITQNSTVLWESIPAFSMDKAVRLHHACLRKLLRPFNGYESATEGDCFILAFHAPADAARYALAAQLELMDQPWPLEVLNHPDACECPALLYLRFAKRVFEVHLAATCPRKCVYLCLSVGHVMPFACMFVISQWEFRRRIPRVSAPATAGSGMAVPPPSQTGSPVIDGSTAAAVHALPQLSRAMLHSLTASWRFPLRWGGSGGGALSSRTAADEATVQLVQRERMSVSTQPAMLRMSYCDGASGATPFAYGGSAHGNICTEMESSTRGLYVRMASAANDDRPLAPTRTRRQYRSIFATYSDSLHDAQSGNSPKLQLSQRQPFPGSTEGPPPAGIRLCARSEGVGGLSGMSSFESRRLFPAGGNNFTSGSRPSLDATPAGSRLGAVASTGALLGRSPLAASHDYHHKSIKPASTNSSLRIRRPVGYTLRSSSDAHIALPPLDGHLNEQSRVADSKITTADCNGGSNAAVTEAIGGGGGRGGGSEGTTAAAAAPEFSAVLRESDINGADGGRGTSCTCDADGSGNFGKILIAAVAAAEAASKSAGCEEHAPPKRDTAAAASLATATMVASPADSPVLKATSGAVCGLATGSRQQDEEHEDVGFLPLPPQQMQQQEHKQQRNQQEVSPRPPPPPLAAASGTAEAALDSVDTVDTLVVPRRPGQSAAVATGEATKSIYRGTTGPLNDNPKYDHVRQWMNNSRKAAAGVAVEAASTATIAAAGSVAAAVARLEAGRGGRGLVIGVRCSLVVGWLNADGGWIGGMGNRQKRFGVLYVGREGTSSLGGRRRQSMLEPDQALHMRRKTSVAMTAGVGCSAARKSSEAEVVDTVPLSGSITPQAAASYDGGLRRSVGLKPLDGRSEWASDRYENGNADLCNLVGALMPQNRFRISFSPLPVRTRGGGQRHSSLGSVGGGHGGGGGGGAGCPGQLRHYSLGGGGGGIPSCGPTVNPPVTGSGLRSPGNAVGGSSDGAGGPLYGDCEPLQRSSTVSNSDHLDLARYCTSGLWVTV</sequence>
<dbReference type="RefSeq" id="XP_002956747.1">
    <property type="nucleotide sequence ID" value="XM_002956701.1"/>
</dbReference>
<dbReference type="OrthoDB" id="542421at2759"/>
<evidence type="ECO:0000256" key="1">
    <source>
        <dbReference type="SAM" id="MobiDB-lite"/>
    </source>
</evidence>
<dbReference type="Gene3D" id="3.30.70.1230">
    <property type="entry name" value="Nucleotide cyclase"/>
    <property type="match status" value="1"/>
</dbReference>
<dbReference type="PANTHER" id="PTHR43081">
    <property type="entry name" value="ADENYLATE CYCLASE, TERMINAL-DIFFERENTIATION SPECIFIC-RELATED"/>
    <property type="match status" value="1"/>
</dbReference>
<feature type="region of interest" description="Disordered" evidence="1">
    <location>
        <begin position="430"/>
        <end position="459"/>
    </location>
</feature>
<evidence type="ECO:0000256" key="2">
    <source>
        <dbReference type="SAM" id="Phobius"/>
    </source>
</evidence>
<evidence type="ECO:0000313" key="3">
    <source>
        <dbReference type="EMBL" id="EFJ42204.1"/>
    </source>
</evidence>
<dbReference type="GeneID" id="9622518"/>
<feature type="compositionally biased region" description="Polar residues" evidence="1">
    <location>
        <begin position="430"/>
        <end position="447"/>
    </location>
</feature>
<feature type="transmembrane region" description="Helical" evidence="2">
    <location>
        <begin position="36"/>
        <end position="60"/>
    </location>
</feature>
<dbReference type="eggNOG" id="KOG0618">
    <property type="taxonomic scope" value="Eukaryota"/>
</dbReference>
<organism evidence="4">
    <name type="scientific">Volvox carteri f. nagariensis</name>
    <dbReference type="NCBI Taxonomy" id="3068"/>
    <lineage>
        <taxon>Eukaryota</taxon>
        <taxon>Viridiplantae</taxon>
        <taxon>Chlorophyta</taxon>
        <taxon>core chlorophytes</taxon>
        <taxon>Chlorophyceae</taxon>
        <taxon>CS clade</taxon>
        <taxon>Chlamydomonadales</taxon>
        <taxon>Volvocaceae</taxon>
        <taxon>Volvox</taxon>
    </lineage>
</organism>
<reference evidence="3 4" key="1">
    <citation type="journal article" date="2010" name="Science">
        <title>Genomic analysis of organismal complexity in the multicellular green alga Volvox carteri.</title>
        <authorList>
            <person name="Prochnik S.E."/>
            <person name="Umen J."/>
            <person name="Nedelcu A.M."/>
            <person name="Hallmann A."/>
            <person name="Miller S.M."/>
            <person name="Nishii I."/>
            <person name="Ferris P."/>
            <person name="Kuo A."/>
            <person name="Mitros T."/>
            <person name="Fritz-Laylin L.K."/>
            <person name="Hellsten U."/>
            <person name="Chapman J."/>
            <person name="Simakov O."/>
            <person name="Rensing S.A."/>
            <person name="Terry A."/>
            <person name="Pangilinan J."/>
            <person name="Kapitonov V."/>
            <person name="Jurka J."/>
            <person name="Salamov A."/>
            <person name="Shapiro H."/>
            <person name="Schmutz J."/>
            <person name="Grimwood J."/>
            <person name="Lindquist E."/>
            <person name="Lucas S."/>
            <person name="Grigoriev I.V."/>
            <person name="Schmitt R."/>
            <person name="Kirk D."/>
            <person name="Rokhsar D.S."/>
        </authorList>
    </citation>
    <scope>NUCLEOTIDE SEQUENCE [LARGE SCALE GENOMIC DNA]</scope>
    <source>
        <strain evidence="4">f. Nagariensis / Eve</strain>
    </source>
</reference>
<keyword evidence="2" id="KW-0812">Transmembrane</keyword>
<dbReference type="SUPFAM" id="SSF55073">
    <property type="entry name" value="Nucleotide cyclase"/>
    <property type="match status" value="1"/>
</dbReference>
<proteinExistence type="predicted"/>
<keyword evidence="2" id="KW-0472">Membrane</keyword>
<protein>
    <recommendedName>
        <fullName evidence="5">Guanylate cyclase domain-containing protein</fullName>
    </recommendedName>
</protein>
<feature type="region of interest" description="Disordered" evidence="1">
    <location>
        <begin position="1"/>
        <end position="23"/>
    </location>
</feature>
<name>D8UDJ7_VOLCA</name>
<evidence type="ECO:0000313" key="4">
    <source>
        <dbReference type="Proteomes" id="UP000001058"/>
    </source>
</evidence>
<dbReference type="EMBL" id="GL378385">
    <property type="protein sequence ID" value="EFJ42204.1"/>
    <property type="molecule type" value="Genomic_DNA"/>
</dbReference>
<dbReference type="InterPro" id="IPR029787">
    <property type="entry name" value="Nucleotide_cyclase"/>
</dbReference>
<feature type="compositionally biased region" description="Gly residues" evidence="1">
    <location>
        <begin position="1033"/>
        <end position="1042"/>
    </location>
</feature>
<dbReference type="Proteomes" id="UP000001058">
    <property type="component" value="Unassembled WGS sequence"/>
</dbReference>
<feature type="region of interest" description="Disordered" evidence="1">
    <location>
        <begin position="735"/>
        <end position="768"/>
    </location>
</feature>
<dbReference type="InParanoid" id="D8UDJ7"/>
<dbReference type="KEGG" id="vcn:VOLCADRAFT_97752"/>
<accession>D8UDJ7</accession>
<dbReference type="STRING" id="3068.D8UDJ7"/>
<dbReference type="AlphaFoldDB" id="D8UDJ7"/>
<dbReference type="InterPro" id="IPR050697">
    <property type="entry name" value="Adenylyl/Guanylyl_Cyclase_3/4"/>
</dbReference>
<feature type="compositionally biased region" description="Gly residues" evidence="1">
    <location>
        <begin position="1086"/>
        <end position="1098"/>
    </location>
</feature>
<keyword evidence="4" id="KW-1185">Reference proteome</keyword>
<dbReference type="PANTHER" id="PTHR43081:SF1">
    <property type="entry name" value="ADENYLATE CYCLASE, TERMINAL-DIFFERENTIATION SPECIFIC"/>
    <property type="match status" value="1"/>
</dbReference>
<feature type="region of interest" description="Disordered" evidence="1">
    <location>
        <begin position="1020"/>
        <end position="1042"/>
    </location>
</feature>
<evidence type="ECO:0008006" key="5">
    <source>
        <dbReference type="Google" id="ProtNLM"/>
    </source>
</evidence>